<dbReference type="Proteomes" id="UP000820818">
    <property type="component" value="Unassembled WGS sequence"/>
</dbReference>
<dbReference type="Gene3D" id="4.10.1080.10">
    <property type="entry name" value="TSP type-3 repeat"/>
    <property type="match status" value="1"/>
</dbReference>
<evidence type="ECO:0000313" key="2">
    <source>
        <dbReference type="EMBL" id="KAI9549365.1"/>
    </source>
</evidence>
<proteinExistence type="predicted"/>
<keyword evidence="3" id="KW-1185">Reference proteome</keyword>
<accession>A0AAD5KTP8</accession>
<gene>
    <name evidence="2" type="ORF">GHT06_003731</name>
</gene>
<organism evidence="2 3">
    <name type="scientific">Daphnia sinensis</name>
    <dbReference type="NCBI Taxonomy" id="1820382"/>
    <lineage>
        <taxon>Eukaryota</taxon>
        <taxon>Metazoa</taxon>
        <taxon>Ecdysozoa</taxon>
        <taxon>Arthropoda</taxon>
        <taxon>Crustacea</taxon>
        <taxon>Branchiopoda</taxon>
        <taxon>Diplostraca</taxon>
        <taxon>Cladocera</taxon>
        <taxon>Anomopoda</taxon>
        <taxon>Daphniidae</taxon>
        <taxon>Daphnia</taxon>
        <taxon>Daphnia similis group</taxon>
    </lineage>
</organism>
<evidence type="ECO:0000313" key="3">
    <source>
        <dbReference type="Proteomes" id="UP000820818"/>
    </source>
</evidence>
<dbReference type="EMBL" id="WJBH02000308">
    <property type="protein sequence ID" value="KAI9549365.1"/>
    <property type="molecule type" value="Genomic_DNA"/>
</dbReference>
<dbReference type="InterPro" id="IPR028974">
    <property type="entry name" value="TSP_type-3_rpt"/>
</dbReference>
<name>A0AAD5KTP8_9CRUS</name>
<feature type="chain" id="PRO_5042165362" evidence="1">
    <location>
        <begin position="20"/>
        <end position="246"/>
    </location>
</feature>
<dbReference type="GO" id="GO:0005509">
    <property type="term" value="F:calcium ion binding"/>
    <property type="evidence" value="ECO:0007669"/>
    <property type="project" value="InterPro"/>
</dbReference>
<feature type="signal peptide" evidence="1">
    <location>
        <begin position="1"/>
        <end position="19"/>
    </location>
</feature>
<reference evidence="2" key="1">
    <citation type="submission" date="2022-05" db="EMBL/GenBank/DDBJ databases">
        <title>A multi-omics perspective on studying reproductive biology in Daphnia sinensis.</title>
        <authorList>
            <person name="Jia J."/>
        </authorList>
    </citation>
    <scope>NUCLEOTIDE SEQUENCE</scope>
    <source>
        <strain evidence="2">WSL</strain>
    </source>
</reference>
<evidence type="ECO:0000256" key="1">
    <source>
        <dbReference type="SAM" id="SignalP"/>
    </source>
</evidence>
<keyword evidence="1" id="KW-0732">Signal</keyword>
<dbReference type="SUPFAM" id="SSF103647">
    <property type="entry name" value="TSP type-3 repeat"/>
    <property type="match status" value="2"/>
</dbReference>
<dbReference type="AlphaFoldDB" id="A0AAD5KTP8"/>
<sequence length="246" mass="25893">MKNLKSLLVGSIAAASVFATVFWVNADSIGGTELGDDFDGDGIINSIDLDDDNDGVLDIVESPVVLQQSQKSQDLPISQLNLSSEGDCIAGLCRYSAVSDISINVPSTHNPIYSNKFVCLVDLDGDGKSNHHDLDSDGDGCSDALEGGATTDESADFKFTSAVGTNGVVNALETAVDSGVLNFTSTYFPYGMSRNIAACADTDGDGIKDTVDIDDDNDGILDGIESPNCFFSATEWNTSDKSFLQK</sequence>
<protein>
    <submittedName>
        <fullName evidence="2">Septin-10</fullName>
    </submittedName>
</protein>
<comment type="caution">
    <text evidence="2">The sequence shown here is derived from an EMBL/GenBank/DDBJ whole genome shotgun (WGS) entry which is preliminary data.</text>
</comment>